<accession>A0A366H501</accession>
<dbReference type="RefSeq" id="WP_113961763.1">
    <property type="nucleotide sequence ID" value="NZ_QNRR01000015.1"/>
</dbReference>
<dbReference type="AlphaFoldDB" id="A0A366H501"/>
<organism evidence="1 2">
    <name type="scientific">Roseimicrobium gellanilyticum</name>
    <dbReference type="NCBI Taxonomy" id="748857"/>
    <lineage>
        <taxon>Bacteria</taxon>
        <taxon>Pseudomonadati</taxon>
        <taxon>Verrucomicrobiota</taxon>
        <taxon>Verrucomicrobiia</taxon>
        <taxon>Verrucomicrobiales</taxon>
        <taxon>Verrucomicrobiaceae</taxon>
        <taxon>Roseimicrobium</taxon>
    </lineage>
</organism>
<keyword evidence="2" id="KW-1185">Reference proteome</keyword>
<proteinExistence type="predicted"/>
<dbReference type="Proteomes" id="UP000253426">
    <property type="component" value="Unassembled WGS sequence"/>
</dbReference>
<sequence>MPHRIKLATLAILGITLAIVVGYLLLAARVRDPLQFRLLSAPAFVNSPTFGDTDSTPIEIELRNTSSFPIVLYYIEFEGPGVAGYDGGFSYVKAPGMEPEDLIRYPQITIAGHESLRITYHPNTLNVPAMAKEKPDVRYNWTPSVLDKLESCLENGLERYAPEAWSEHLPLIDVTTTLVPLDVSSVQSPSTPP</sequence>
<protein>
    <submittedName>
        <fullName evidence="1">Uncharacterized protein</fullName>
    </submittedName>
</protein>
<reference evidence="1 2" key="1">
    <citation type="submission" date="2018-06" db="EMBL/GenBank/DDBJ databases">
        <title>Genomic Encyclopedia of Type Strains, Phase IV (KMG-IV): sequencing the most valuable type-strain genomes for metagenomic binning, comparative biology and taxonomic classification.</title>
        <authorList>
            <person name="Goeker M."/>
        </authorList>
    </citation>
    <scope>NUCLEOTIDE SEQUENCE [LARGE SCALE GENOMIC DNA]</scope>
    <source>
        <strain evidence="1 2">DSM 25532</strain>
    </source>
</reference>
<evidence type="ECO:0000313" key="2">
    <source>
        <dbReference type="Proteomes" id="UP000253426"/>
    </source>
</evidence>
<comment type="caution">
    <text evidence="1">The sequence shown here is derived from an EMBL/GenBank/DDBJ whole genome shotgun (WGS) entry which is preliminary data.</text>
</comment>
<dbReference type="EMBL" id="QNRR01000015">
    <property type="protein sequence ID" value="RBP36989.1"/>
    <property type="molecule type" value="Genomic_DNA"/>
</dbReference>
<name>A0A366H501_9BACT</name>
<gene>
    <name evidence="1" type="ORF">DES53_115130</name>
</gene>
<evidence type="ECO:0000313" key="1">
    <source>
        <dbReference type="EMBL" id="RBP36989.1"/>
    </source>
</evidence>